<accession>A0ABV5GPA7</accession>
<dbReference type="Proteomes" id="UP001589607">
    <property type="component" value="Unassembled WGS sequence"/>
</dbReference>
<sequence length="80" mass="8794">MKKSIVYLVTIIGFVFSMVSCTTDAYDVQMEDTTVKSNTSFMNKDGDGTVEDDGTTEVPEYDNAGDNVDSTDPIVKPKRD</sequence>
<feature type="chain" id="PRO_5047498696" description="Lipoprotein" evidence="2">
    <location>
        <begin position="26"/>
        <end position="80"/>
    </location>
</feature>
<evidence type="ECO:0000313" key="4">
    <source>
        <dbReference type="Proteomes" id="UP001589607"/>
    </source>
</evidence>
<dbReference type="RefSeq" id="WP_236457869.1">
    <property type="nucleotide sequence ID" value="NZ_CP091285.1"/>
</dbReference>
<reference evidence="3 4" key="1">
    <citation type="submission" date="2024-09" db="EMBL/GenBank/DDBJ databases">
        <authorList>
            <person name="Sun Q."/>
            <person name="Mori K."/>
        </authorList>
    </citation>
    <scope>NUCLEOTIDE SEQUENCE [LARGE SCALE GENOMIC DNA]</scope>
    <source>
        <strain evidence="3 4">CECT 7955</strain>
    </source>
</reference>
<evidence type="ECO:0008006" key="5">
    <source>
        <dbReference type="Google" id="ProtNLM"/>
    </source>
</evidence>
<name>A0ABV5GPA7_9FLAO</name>
<dbReference type="PROSITE" id="PS51257">
    <property type="entry name" value="PROKAR_LIPOPROTEIN"/>
    <property type="match status" value="1"/>
</dbReference>
<gene>
    <name evidence="3" type="ORF">ACFFVF_11850</name>
</gene>
<proteinExistence type="predicted"/>
<evidence type="ECO:0000256" key="1">
    <source>
        <dbReference type="SAM" id="MobiDB-lite"/>
    </source>
</evidence>
<keyword evidence="4" id="KW-1185">Reference proteome</keyword>
<comment type="caution">
    <text evidence="3">The sequence shown here is derived from an EMBL/GenBank/DDBJ whole genome shotgun (WGS) entry which is preliminary data.</text>
</comment>
<feature type="signal peptide" evidence="2">
    <location>
        <begin position="1"/>
        <end position="25"/>
    </location>
</feature>
<keyword evidence="2" id="KW-0732">Signal</keyword>
<protein>
    <recommendedName>
        <fullName evidence="5">Lipoprotein</fullName>
    </recommendedName>
</protein>
<dbReference type="EMBL" id="JBHMEY010000042">
    <property type="protein sequence ID" value="MFB9097212.1"/>
    <property type="molecule type" value="Genomic_DNA"/>
</dbReference>
<feature type="region of interest" description="Disordered" evidence="1">
    <location>
        <begin position="37"/>
        <end position="80"/>
    </location>
</feature>
<evidence type="ECO:0000256" key="2">
    <source>
        <dbReference type="SAM" id="SignalP"/>
    </source>
</evidence>
<organism evidence="3 4">
    <name type="scientific">Flavobacterium jumunjinense</name>
    <dbReference type="NCBI Taxonomy" id="998845"/>
    <lineage>
        <taxon>Bacteria</taxon>
        <taxon>Pseudomonadati</taxon>
        <taxon>Bacteroidota</taxon>
        <taxon>Flavobacteriia</taxon>
        <taxon>Flavobacteriales</taxon>
        <taxon>Flavobacteriaceae</taxon>
        <taxon>Flavobacterium</taxon>
    </lineage>
</organism>
<evidence type="ECO:0000313" key="3">
    <source>
        <dbReference type="EMBL" id="MFB9097212.1"/>
    </source>
</evidence>